<accession>A0A6H1P6W7</accession>
<evidence type="ECO:0000256" key="4">
    <source>
        <dbReference type="SAM" id="SignalP"/>
    </source>
</evidence>
<dbReference type="AlphaFoldDB" id="A0A6H1P6W7"/>
<feature type="chain" id="PRO_5026194118" evidence="4">
    <location>
        <begin position="25"/>
        <end position="443"/>
    </location>
</feature>
<dbReference type="Pfam" id="PF01547">
    <property type="entry name" value="SBP_bac_1"/>
    <property type="match status" value="1"/>
</dbReference>
<dbReference type="Proteomes" id="UP000501868">
    <property type="component" value="Chromosome"/>
</dbReference>
<keyword evidence="3 4" id="KW-0732">Signal</keyword>
<feature type="signal peptide" evidence="4">
    <location>
        <begin position="1"/>
        <end position="24"/>
    </location>
</feature>
<dbReference type="EMBL" id="CP051128">
    <property type="protein sequence ID" value="QIZ09319.1"/>
    <property type="molecule type" value="Genomic_DNA"/>
</dbReference>
<evidence type="ECO:0000256" key="3">
    <source>
        <dbReference type="ARBA" id="ARBA00022729"/>
    </source>
</evidence>
<keyword evidence="2" id="KW-0813">Transport</keyword>
<evidence type="ECO:0000256" key="2">
    <source>
        <dbReference type="ARBA" id="ARBA00022448"/>
    </source>
</evidence>
<dbReference type="GO" id="GO:0042956">
    <property type="term" value="P:maltodextrin transmembrane transport"/>
    <property type="evidence" value="ECO:0007669"/>
    <property type="project" value="TreeGrafter"/>
</dbReference>
<reference evidence="5 6" key="1">
    <citation type="submission" date="2020-04" db="EMBL/GenBank/DDBJ databases">
        <title>Genome-Wide Identification of 5-Methylcytosine Sites in Bacterial Genomes By High-Throughput Sequencing of MspJI Restriction Fragments.</title>
        <authorList>
            <person name="Wu V."/>
        </authorList>
    </citation>
    <scope>NUCLEOTIDE SEQUENCE [LARGE SCALE GENOMIC DNA]</scope>
    <source>
        <strain evidence="5 6">S2</strain>
    </source>
</reference>
<name>A0A6H1P6W7_PRIMG</name>
<gene>
    <name evidence="5" type="ORF">HFZ78_23605</name>
</gene>
<comment type="similarity">
    <text evidence="1">Belongs to the bacterial solute-binding protein 1 family.</text>
</comment>
<dbReference type="GO" id="GO:1901982">
    <property type="term" value="F:maltose binding"/>
    <property type="evidence" value="ECO:0007669"/>
    <property type="project" value="TreeGrafter"/>
</dbReference>
<evidence type="ECO:0000256" key="1">
    <source>
        <dbReference type="ARBA" id="ARBA00008520"/>
    </source>
</evidence>
<dbReference type="InterPro" id="IPR006059">
    <property type="entry name" value="SBP"/>
</dbReference>
<dbReference type="GO" id="GO:0055052">
    <property type="term" value="C:ATP-binding cassette (ABC) transporter complex, substrate-binding subunit-containing"/>
    <property type="evidence" value="ECO:0007669"/>
    <property type="project" value="TreeGrafter"/>
</dbReference>
<dbReference type="CDD" id="cd14748">
    <property type="entry name" value="PBP2_UgpB"/>
    <property type="match status" value="1"/>
</dbReference>
<dbReference type="PANTHER" id="PTHR30061">
    <property type="entry name" value="MALTOSE-BINDING PERIPLASMIC PROTEIN"/>
    <property type="match status" value="1"/>
</dbReference>
<dbReference type="Gene3D" id="3.40.190.10">
    <property type="entry name" value="Periplasmic binding protein-like II"/>
    <property type="match status" value="1"/>
</dbReference>
<reference evidence="5 6" key="2">
    <citation type="submission" date="2020-04" db="EMBL/GenBank/DDBJ databases">
        <authorList>
            <person name="Fomenkov A."/>
            <person name="Anton B.P."/>
            <person name="Roberts R.J."/>
        </authorList>
    </citation>
    <scope>NUCLEOTIDE SEQUENCE [LARGE SCALE GENOMIC DNA]</scope>
    <source>
        <strain evidence="5 6">S2</strain>
    </source>
</reference>
<organism evidence="5 6">
    <name type="scientific">Priestia megaterium</name>
    <name type="common">Bacillus megaterium</name>
    <dbReference type="NCBI Taxonomy" id="1404"/>
    <lineage>
        <taxon>Bacteria</taxon>
        <taxon>Bacillati</taxon>
        <taxon>Bacillota</taxon>
        <taxon>Bacilli</taxon>
        <taxon>Bacillales</taxon>
        <taxon>Bacillaceae</taxon>
        <taxon>Priestia</taxon>
    </lineage>
</organism>
<protein>
    <submittedName>
        <fullName evidence="5">ABC transporter substrate-binding protein</fullName>
    </submittedName>
</protein>
<dbReference type="GO" id="GO:0015768">
    <property type="term" value="P:maltose transport"/>
    <property type="evidence" value="ECO:0007669"/>
    <property type="project" value="TreeGrafter"/>
</dbReference>
<evidence type="ECO:0000313" key="5">
    <source>
        <dbReference type="EMBL" id="QIZ09319.1"/>
    </source>
</evidence>
<sequence length="443" mass="49141">MIKKVKWFLSTVFAVALISTILIGCSKETSTSGNGKEVNIKFWTQSDPTYKKAAQTLIDKFEKENPNIKVKMESFPEYSTKVSTAFNTGNAPDVLEMFGSSIKLAQGGKILPVPESVMSKEEIEKTFTPDSLKNRTYNGKYYGLPNEISMESPGLLISEDLVNKAGLTIPESWIKNNGPSSWAELQDFAEKLTVVENGVMKQAGLGVIGGQEEAMFLSLIWQYGGDYRDEQNTKVNFTSTEAKKAIEFMQGLITGDQRVHDKGFSKRFDGFVGKSVAMTIGAPWYAASISSDVQDFKYQYFNLPPFVDGSKPYFVTEGGWGYLVSSKSKHPEESWKLVKFLLQKENQDYWTKEVGSISSRTDAAVNSNYDPAVGSIEKAIAISTMISRNGRDAGAYTGDTSQLIWTIVRQNLAAILQGEVSADEGLKNMEDQANQMIERNNKK</sequence>
<evidence type="ECO:0000313" key="6">
    <source>
        <dbReference type="Proteomes" id="UP000501868"/>
    </source>
</evidence>
<dbReference type="PROSITE" id="PS51257">
    <property type="entry name" value="PROKAR_LIPOPROTEIN"/>
    <property type="match status" value="1"/>
</dbReference>
<dbReference type="SUPFAM" id="SSF53850">
    <property type="entry name" value="Periplasmic binding protein-like II"/>
    <property type="match status" value="1"/>
</dbReference>
<proteinExistence type="inferred from homology"/>
<dbReference type="PANTHER" id="PTHR30061:SF50">
    <property type="entry name" value="MALTOSE_MALTODEXTRIN-BINDING PERIPLASMIC PROTEIN"/>
    <property type="match status" value="1"/>
</dbReference>